<comment type="caution">
    <text evidence="2">The sequence shown here is derived from an EMBL/GenBank/DDBJ whole genome shotgun (WGS) entry which is preliminary data.</text>
</comment>
<evidence type="ECO:0000313" key="2">
    <source>
        <dbReference type="EMBL" id="MDQ0537147.1"/>
    </source>
</evidence>
<evidence type="ECO:0000313" key="3">
    <source>
        <dbReference type="Proteomes" id="UP001244552"/>
    </source>
</evidence>
<accession>A0ABU0MUH2</accession>
<sequence>MSVNPQASPSAGPALRVVSGGLDAVRAVVETAQPAVFEDDEDDEGGGGGGGGEPPSRRADLADCPVKPLGHHDGTYYFLSPTGELRSMKVRDFSANGLLSLFSGDQSWMVTNFQRLDKDGNPINDFIVRGVVGHLIRICEAVGLFDPGLRLRGRGVWPGGAGEDGRPVCVLHAGDRVARIAGGVMEWHRAGYWEGRSVYPARPRVDVPDFNDPASAADGGRIEELLGLWRWEGAADAMLLTGIIGAGLLGGFPDWRAHGQIAAAHGSGKSELCKFIAGVMGPQAEGFNSYSEAGLRQVLADEARVAILDEAESDGGGAMQAVVGLIRRMSGGAGADIVRGSPSGEVKRYTVTGVALMAGINPPPLAPQDRSRILRFDLAKVTSDPEAAARVDAAVAWARANSARLRARALLGAQRYSASCKVFRAALIGAGCDGRQADLFAAALAGRDLLLHDHPPDTDSIAELLSPLRPRINDLRAADAEDSDGQQCWHHLLGHIPDHWRSGTRTTIGELIAGAREEPGGQGENDIALRTYGMRMIQLEGGGSALLVANKHPGLTRIFHGTPWAGGGHAGALKRLGEGVAAHDKTERFAGPSVRCMRVPADLLPERDWGVGVTATQKRDSDVSRLSD</sequence>
<organism evidence="2 3">
    <name type="scientific">Azospirillum picis</name>
    <dbReference type="NCBI Taxonomy" id="488438"/>
    <lineage>
        <taxon>Bacteria</taxon>
        <taxon>Pseudomonadati</taxon>
        <taxon>Pseudomonadota</taxon>
        <taxon>Alphaproteobacteria</taxon>
        <taxon>Rhodospirillales</taxon>
        <taxon>Azospirillaceae</taxon>
        <taxon>Azospirillum</taxon>
    </lineage>
</organism>
<keyword evidence="3" id="KW-1185">Reference proteome</keyword>
<feature type="region of interest" description="Disordered" evidence="1">
    <location>
        <begin position="31"/>
        <end position="62"/>
    </location>
</feature>
<dbReference type="Proteomes" id="UP001244552">
    <property type="component" value="Unassembled WGS sequence"/>
</dbReference>
<proteinExistence type="predicted"/>
<protein>
    <recommendedName>
        <fullName evidence="4">DUF927 domain-containing protein</fullName>
    </recommendedName>
</protein>
<evidence type="ECO:0008006" key="4">
    <source>
        <dbReference type="Google" id="ProtNLM"/>
    </source>
</evidence>
<name>A0ABU0MUH2_9PROT</name>
<reference evidence="2 3" key="1">
    <citation type="submission" date="2023-07" db="EMBL/GenBank/DDBJ databases">
        <title>Genomic Encyclopedia of Type Strains, Phase IV (KMG-IV): sequencing the most valuable type-strain genomes for metagenomic binning, comparative biology and taxonomic classification.</title>
        <authorList>
            <person name="Goeker M."/>
        </authorList>
    </citation>
    <scope>NUCLEOTIDE SEQUENCE [LARGE SCALE GENOMIC DNA]</scope>
    <source>
        <strain evidence="2 3">DSM 19922</strain>
    </source>
</reference>
<dbReference type="EMBL" id="JAUSVU010000039">
    <property type="protein sequence ID" value="MDQ0537147.1"/>
    <property type="molecule type" value="Genomic_DNA"/>
</dbReference>
<evidence type="ECO:0000256" key="1">
    <source>
        <dbReference type="SAM" id="MobiDB-lite"/>
    </source>
</evidence>
<gene>
    <name evidence="2" type="ORF">QO018_006047</name>
</gene>
<dbReference type="RefSeq" id="WP_209990813.1">
    <property type="nucleotide sequence ID" value="NZ_JAGINO010000037.1"/>
</dbReference>